<evidence type="ECO:0000313" key="2">
    <source>
        <dbReference type="Proteomes" id="UP000053593"/>
    </source>
</evidence>
<accession>A0A0D0C9L0</accession>
<dbReference type="EMBL" id="KN834814">
    <property type="protein sequence ID" value="KIK54667.1"/>
    <property type="molecule type" value="Genomic_DNA"/>
</dbReference>
<proteinExistence type="predicted"/>
<reference evidence="1 2" key="1">
    <citation type="submission" date="2014-04" db="EMBL/GenBank/DDBJ databases">
        <title>Evolutionary Origins and Diversification of the Mycorrhizal Mutualists.</title>
        <authorList>
            <consortium name="DOE Joint Genome Institute"/>
            <consortium name="Mycorrhizal Genomics Consortium"/>
            <person name="Kohler A."/>
            <person name="Kuo A."/>
            <person name="Nagy L.G."/>
            <person name="Floudas D."/>
            <person name="Copeland A."/>
            <person name="Barry K.W."/>
            <person name="Cichocki N."/>
            <person name="Veneault-Fourrey C."/>
            <person name="LaButti K."/>
            <person name="Lindquist E.A."/>
            <person name="Lipzen A."/>
            <person name="Lundell T."/>
            <person name="Morin E."/>
            <person name="Murat C."/>
            <person name="Riley R."/>
            <person name="Ohm R."/>
            <person name="Sun H."/>
            <person name="Tunlid A."/>
            <person name="Henrissat B."/>
            <person name="Grigoriev I.V."/>
            <person name="Hibbett D.S."/>
            <person name="Martin F."/>
        </authorList>
    </citation>
    <scope>NUCLEOTIDE SEQUENCE [LARGE SCALE GENOMIC DNA]</scope>
    <source>
        <strain evidence="1 2">FD-317 M1</strain>
    </source>
</reference>
<dbReference type="AlphaFoldDB" id="A0A0D0C9L0"/>
<evidence type="ECO:0000313" key="1">
    <source>
        <dbReference type="EMBL" id="KIK54667.1"/>
    </source>
</evidence>
<keyword evidence="2" id="KW-1185">Reference proteome</keyword>
<organism evidence="1 2">
    <name type="scientific">Collybiopsis luxurians FD-317 M1</name>
    <dbReference type="NCBI Taxonomy" id="944289"/>
    <lineage>
        <taxon>Eukaryota</taxon>
        <taxon>Fungi</taxon>
        <taxon>Dikarya</taxon>
        <taxon>Basidiomycota</taxon>
        <taxon>Agaricomycotina</taxon>
        <taxon>Agaricomycetes</taxon>
        <taxon>Agaricomycetidae</taxon>
        <taxon>Agaricales</taxon>
        <taxon>Marasmiineae</taxon>
        <taxon>Omphalotaceae</taxon>
        <taxon>Collybiopsis</taxon>
        <taxon>Collybiopsis luxurians</taxon>
    </lineage>
</organism>
<dbReference type="OrthoDB" id="10558935at2759"/>
<sequence>MVSEPLLPQWLPYVYRWIVETSMCYLVVAQHASWRDSPITQELELAMVALEKPTRRLRRYSRIFPFIPRYLFPDYYIFSKRFSSLSKCREKFRDAHFGMHKEWTSSYLGEDTNRATPSQWTLRAELASQSNECYQSWPSLENDGRFITFSPDAPSNPVTRVKPVSFSWTGSRRDSPRILNFPIGGHRVRVILALYPLRLPRFFPLPLLLHTQPLNLHLHILQPLTDNCHSVHASYMLHPQLQPPQLSFHPSLF</sequence>
<dbReference type="HOGENOM" id="CLU_1098610_0_0_1"/>
<protein>
    <submittedName>
        <fullName evidence="1">Uncharacterized protein</fullName>
    </submittedName>
</protein>
<dbReference type="Proteomes" id="UP000053593">
    <property type="component" value="Unassembled WGS sequence"/>
</dbReference>
<name>A0A0D0C9L0_9AGAR</name>
<gene>
    <name evidence="1" type="ORF">GYMLUDRAFT_48588</name>
</gene>